<dbReference type="Proteomes" id="UP000265566">
    <property type="component" value="Chromosome 8"/>
</dbReference>
<dbReference type="Gramene" id="rna46667">
    <property type="protein sequence ID" value="RHN40509.1"/>
    <property type="gene ID" value="gene46667"/>
</dbReference>
<evidence type="ECO:0000313" key="1">
    <source>
        <dbReference type="EMBL" id="RHN40509.1"/>
    </source>
</evidence>
<gene>
    <name evidence="1" type="ORF">MtrunA17_Chr8g0355481</name>
</gene>
<dbReference type="AlphaFoldDB" id="A0A396GH10"/>
<reference evidence="2" key="1">
    <citation type="journal article" date="2018" name="Nat. Plants">
        <title>Whole-genome landscape of Medicago truncatula symbiotic genes.</title>
        <authorList>
            <person name="Pecrix Y."/>
            <person name="Staton S.E."/>
            <person name="Sallet E."/>
            <person name="Lelandais-Briere C."/>
            <person name="Moreau S."/>
            <person name="Carrere S."/>
            <person name="Blein T."/>
            <person name="Jardinaud M.F."/>
            <person name="Latrasse D."/>
            <person name="Zouine M."/>
            <person name="Zahm M."/>
            <person name="Kreplak J."/>
            <person name="Mayjonade B."/>
            <person name="Satge C."/>
            <person name="Perez M."/>
            <person name="Cauet S."/>
            <person name="Marande W."/>
            <person name="Chantry-Darmon C."/>
            <person name="Lopez-Roques C."/>
            <person name="Bouchez O."/>
            <person name="Berard A."/>
            <person name="Debelle F."/>
            <person name="Munos S."/>
            <person name="Bendahmane A."/>
            <person name="Berges H."/>
            <person name="Niebel A."/>
            <person name="Buitink J."/>
            <person name="Frugier F."/>
            <person name="Benhamed M."/>
            <person name="Crespi M."/>
            <person name="Gouzy J."/>
            <person name="Gamas P."/>
        </authorList>
    </citation>
    <scope>NUCLEOTIDE SEQUENCE [LARGE SCALE GENOMIC DNA]</scope>
    <source>
        <strain evidence="2">cv. Jemalong A17</strain>
    </source>
</reference>
<organism evidence="1 2">
    <name type="scientific">Medicago truncatula</name>
    <name type="common">Barrel medic</name>
    <name type="synonym">Medicago tribuloides</name>
    <dbReference type="NCBI Taxonomy" id="3880"/>
    <lineage>
        <taxon>Eukaryota</taxon>
        <taxon>Viridiplantae</taxon>
        <taxon>Streptophyta</taxon>
        <taxon>Embryophyta</taxon>
        <taxon>Tracheophyta</taxon>
        <taxon>Spermatophyta</taxon>
        <taxon>Magnoliopsida</taxon>
        <taxon>eudicotyledons</taxon>
        <taxon>Gunneridae</taxon>
        <taxon>Pentapetalae</taxon>
        <taxon>rosids</taxon>
        <taxon>fabids</taxon>
        <taxon>Fabales</taxon>
        <taxon>Fabaceae</taxon>
        <taxon>Papilionoideae</taxon>
        <taxon>50 kb inversion clade</taxon>
        <taxon>NPAAA clade</taxon>
        <taxon>Hologalegina</taxon>
        <taxon>IRL clade</taxon>
        <taxon>Trifolieae</taxon>
        <taxon>Medicago</taxon>
    </lineage>
</organism>
<sequence>MFHIHMKLATLKNLICVFIIPEKYKNTFLNIHILENTGDLKL</sequence>
<accession>A0A396GH10</accession>
<dbReference type="EMBL" id="PSQE01000008">
    <property type="protein sequence ID" value="RHN40509.1"/>
    <property type="molecule type" value="Genomic_DNA"/>
</dbReference>
<comment type="caution">
    <text evidence="1">The sequence shown here is derived from an EMBL/GenBank/DDBJ whole genome shotgun (WGS) entry which is preliminary data.</text>
</comment>
<protein>
    <submittedName>
        <fullName evidence="1">Uncharacterized protein</fullName>
    </submittedName>
</protein>
<proteinExistence type="predicted"/>
<name>A0A396GH10_MEDTR</name>
<evidence type="ECO:0000313" key="2">
    <source>
        <dbReference type="Proteomes" id="UP000265566"/>
    </source>
</evidence>